<evidence type="ECO:0000256" key="10">
    <source>
        <dbReference type="SAM" id="SignalP"/>
    </source>
</evidence>
<evidence type="ECO:0000256" key="7">
    <source>
        <dbReference type="ARBA" id="ARBA00022833"/>
    </source>
</evidence>
<feature type="signal peptide" evidence="10">
    <location>
        <begin position="1"/>
        <end position="17"/>
    </location>
</feature>
<keyword evidence="9" id="KW-1015">Disulfide bond</keyword>
<evidence type="ECO:0000256" key="1">
    <source>
        <dbReference type="ARBA" id="ARBA00003174"/>
    </source>
</evidence>
<gene>
    <name evidence="12" type="ORF">MMYC01_206852</name>
</gene>
<dbReference type="CDD" id="cd04275">
    <property type="entry name" value="ZnMc_pappalysin_like"/>
    <property type="match status" value="1"/>
</dbReference>
<dbReference type="SUPFAM" id="SSF55486">
    <property type="entry name" value="Metalloproteases ('zincins'), catalytic domain"/>
    <property type="match status" value="1"/>
</dbReference>
<name>A0A175W0G5_9PEZI</name>
<keyword evidence="13" id="KW-1185">Reference proteome</keyword>
<evidence type="ECO:0000259" key="11">
    <source>
        <dbReference type="Pfam" id="PF05572"/>
    </source>
</evidence>
<keyword evidence="4" id="KW-0479">Metal-binding</keyword>
<keyword evidence="5 10" id="KW-0732">Signal</keyword>
<dbReference type="OrthoDB" id="536211at2759"/>
<accession>A0A175W0G5</accession>
<comment type="similarity">
    <text evidence="2">Belongs to the peptidase M43B family.</text>
</comment>
<sequence>MLLSRSLGLSLVSSALGYVLRSEAYDDVELGDWCGTDDTNVSPMILQYYGPSAKRQEQTIVVPTYFHVVTNSTRPEDGYLSDELLQAQLDVLNSDFSGTGISFDLIGTNRVVHEVWGDSADTDDHQAMKTELRQGDYKTLNIYFRTFVGYSTNSTTPLLGSCTLPEPSVEPESRLFYRDGCMIRHGTVPGGSLPPYNLGRTGTHEVGHWLGLRHTFLGGCSGDGDFVLDTPPQANATRGCPQEGDEDFDTCEGGGPDPIHNHMNYSAHDCRNEFTPGQADRMHELWSRRESP</sequence>
<dbReference type="EMBL" id="LCTW02000195">
    <property type="protein sequence ID" value="KXX76750.1"/>
    <property type="molecule type" value="Genomic_DNA"/>
</dbReference>
<dbReference type="AlphaFoldDB" id="A0A175W0G5"/>
<reference evidence="12 13" key="1">
    <citation type="journal article" date="2016" name="Genome Announc.">
        <title>Genome Sequence of Madurella mycetomatis mm55, Isolated from a Human Mycetoma Case in Sudan.</title>
        <authorList>
            <person name="Smit S."/>
            <person name="Derks M.F."/>
            <person name="Bervoets S."/>
            <person name="Fahal A."/>
            <person name="van Leeuwen W."/>
            <person name="van Belkum A."/>
            <person name="van de Sande W.W."/>
        </authorList>
    </citation>
    <scope>NUCLEOTIDE SEQUENCE [LARGE SCALE GENOMIC DNA]</scope>
    <source>
        <strain evidence="13">mm55</strain>
    </source>
</reference>
<keyword evidence="3" id="KW-0645">Protease</keyword>
<feature type="chain" id="PRO_5008043518" evidence="10">
    <location>
        <begin position="18"/>
        <end position="292"/>
    </location>
</feature>
<dbReference type="GO" id="GO:0006508">
    <property type="term" value="P:proteolysis"/>
    <property type="evidence" value="ECO:0007669"/>
    <property type="project" value="UniProtKB-KW"/>
</dbReference>
<dbReference type="PANTHER" id="PTHR47466">
    <property type="match status" value="1"/>
</dbReference>
<evidence type="ECO:0000256" key="6">
    <source>
        <dbReference type="ARBA" id="ARBA00022801"/>
    </source>
</evidence>
<dbReference type="Gene3D" id="3.40.390.10">
    <property type="entry name" value="Collagenase (Catalytic Domain)"/>
    <property type="match status" value="1"/>
</dbReference>
<evidence type="ECO:0000313" key="12">
    <source>
        <dbReference type="EMBL" id="KXX76750.1"/>
    </source>
</evidence>
<evidence type="ECO:0000256" key="8">
    <source>
        <dbReference type="ARBA" id="ARBA00023049"/>
    </source>
</evidence>
<feature type="domain" description="Peptidase M43 pregnancy-associated plasma-A" evidence="11">
    <location>
        <begin position="200"/>
        <end position="284"/>
    </location>
</feature>
<protein>
    <submittedName>
        <fullName evidence="12">Extracellular metalloprotease 1</fullName>
    </submittedName>
</protein>
<dbReference type="VEuPathDB" id="FungiDB:MMYC01_206852"/>
<proteinExistence type="inferred from homology"/>
<evidence type="ECO:0000313" key="13">
    <source>
        <dbReference type="Proteomes" id="UP000078237"/>
    </source>
</evidence>
<dbReference type="Pfam" id="PF05572">
    <property type="entry name" value="Peptidase_M43"/>
    <property type="match status" value="1"/>
</dbReference>
<evidence type="ECO:0000256" key="3">
    <source>
        <dbReference type="ARBA" id="ARBA00022670"/>
    </source>
</evidence>
<dbReference type="GO" id="GO:0046872">
    <property type="term" value="F:metal ion binding"/>
    <property type="evidence" value="ECO:0007669"/>
    <property type="project" value="UniProtKB-KW"/>
</dbReference>
<comment type="caution">
    <text evidence="12">The sequence shown here is derived from an EMBL/GenBank/DDBJ whole genome shotgun (WGS) entry which is preliminary data.</text>
</comment>
<evidence type="ECO:0000256" key="9">
    <source>
        <dbReference type="ARBA" id="ARBA00023157"/>
    </source>
</evidence>
<evidence type="ECO:0000256" key="4">
    <source>
        <dbReference type="ARBA" id="ARBA00022723"/>
    </source>
</evidence>
<keyword evidence="8 12" id="KW-0482">Metalloprotease</keyword>
<dbReference type="InterPro" id="IPR024079">
    <property type="entry name" value="MetalloPept_cat_dom_sf"/>
</dbReference>
<dbReference type="Proteomes" id="UP000078237">
    <property type="component" value="Unassembled WGS sequence"/>
</dbReference>
<dbReference type="InterPro" id="IPR008754">
    <property type="entry name" value="Peptidase_M43"/>
</dbReference>
<dbReference type="PANTHER" id="PTHR47466:SF1">
    <property type="entry name" value="METALLOPROTEASE MEP1 (AFU_ORTHOLOGUE AFUA_1G07730)-RELATED"/>
    <property type="match status" value="1"/>
</dbReference>
<comment type="function">
    <text evidence="1">Secreted metalloproteinase that allows assimilation of proteinaceous substrates.</text>
</comment>
<keyword evidence="7" id="KW-0862">Zinc</keyword>
<keyword evidence="6" id="KW-0378">Hydrolase</keyword>
<evidence type="ECO:0000256" key="5">
    <source>
        <dbReference type="ARBA" id="ARBA00022729"/>
    </source>
</evidence>
<organism evidence="12 13">
    <name type="scientific">Madurella mycetomatis</name>
    <dbReference type="NCBI Taxonomy" id="100816"/>
    <lineage>
        <taxon>Eukaryota</taxon>
        <taxon>Fungi</taxon>
        <taxon>Dikarya</taxon>
        <taxon>Ascomycota</taxon>
        <taxon>Pezizomycotina</taxon>
        <taxon>Sordariomycetes</taxon>
        <taxon>Sordariomycetidae</taxon>
        <taxon>Sordariales</taxon>
        <taxon>Sordariales incertae sedis</taxon>
        <taxon>Madurella</taxon>
    </lineage>
</organism>
<dbReference type="GO" id="GO:0008237">
    <property type="term" value="F:metallopeptidase activity"/>
    <property type="evidence" value="ECO:0007669"/>
    <property type="project" value="UniProtKB-KW"/>
</dbReference>
<evidence type="ECO:0000256" key="2">
    <source>
        <dbReference type="ARBA" id="ARBA00008721"/>
    </source>
</evidence>